<dbReference type="EMBL" id="LXPE01000058">
    <property type="protein sequence ID" value="OBA25647.1"/>
    <property type="molecule type" value="Genomic_DNA"/>
</dbReference>
<keyword evidence="3 8" id="KW-0479">Metal-binding</keyword>
<dbReference type="InterPro" id="IPR012110">
    <property type="entry name" value="PDC/IPDC-like"/>
</dbReference>
<dbReference type="InterPro" id="IPR012000">
    <property type="entry name" value="Thiamin_PyroP_enz_cen_dom"/>
</dbReference>
<feature type="domain" description="Thiamine pyrophosphate enzyme central" evidence="10">
    <location>
        <begin position="240"/>
        <end position="350"/>
    </location>
</feature>
<keyword evidence="13" id="KW-0670">Pyruvate</keyword>
<dbReference type="Pfam" id="PF02775">
    <property type="entry name" value="TPP_enzyme_C"/>
    <property type="match status" value="1"/>
</dbReference>
<dbReference type="SUPFAM" id="SSF52467">
    <property type="entry name" value="DHS-like NAD/FAD-binding domain"/>
    <property type="match status" value="1"/>
</dbReference>
<name>A0A1B7TAA9_9ASCO</name>
<feature type="domain" description="Thiamine pyrophosphate enzyme TPP-binding" evidence="11">
    <location>
        <begin position="447"/>
        <end position="590"/>
    </location>
</feature>
<dbReference type="PANTHER" id="PTHR43452:SF3">
    <property type="entry name" value="TRANSAMINATED AMINO ACID DECARBOXYLASE"/>
    <property type="match status" value="1"/>
</dbReference>
<proteinExistence type="inferred from homology"/>
<reference evidence="14" key="1">
    <citation type="journal article" date="2016" name="Proc. Natl. Acad. Sci. U.S.A.">
        <title>Comparative genomics of biotechnologically important yeasts.</title>
        <authorList>
            <person name="Riley R."/>
            <person name="Haridas S."/>
            <person name="Wolfe K.H."/>
            <person name="Lopes M.R."/>
            <person name="Hittinger C.T."/>
            <person name="Goeker M."/>
            <person name="Salamov A.A."/>
            <person name="Wisecaver J.H."/>
            <person name="Long T.M."/>
            <person name="Calvey C.H."/>
            <person name="Aerts A.L."/>
            <person name="Barry K.W."/>
            <person name="Choi C."/>
            <person name="Clum A."/>
            <person name="Coughlan A.Y."/>
            <person name="Deshpande S."/>
            <person name="Douglass A.P."/>
            <person name="Hanson S.J."/>
            <person name="Klenk H.-P."/>
            <person name="LaButti K.M."/>
            <person name="Lapidus A."/>
            <person name="Lindquist E.A."/>
            <person name="Lipzen A.M."/>
            <person name="Meier-Kolthoff J.P."/>
            <person name="Ohm R.A."/>
            <person name="Otillar R.P."/>
            <person name="Pangilinan J.L."/>
            <person name="Peng Y."/>
            <person name="Rokas A."/>
            <person name="Rosa C.A."/>
            <person name="Scheuner C."/>
            <person name="Sibirny A.A."/>
            <person name="Slot J.C."/>
            <person name="Stielow J.B."/>
            <person name="Sun H."/>
            <person name="Kurtzman C.P."/>
            <person name="Blackwell M."/>
            <person name="Grigoriev I.V."/>
            <person name="Jeffries T.W."/>
        </authorList>
    </citation>
    <scope>NUCLEOTIDE SEQUENCE [LARGE SCALE GENOMIC DNA]</scope>
    <source>
        <strain evidence="14">NRRL Y-1626</strain>
    </source>
</reference>
<evidence type="ECO:0000256" key="3">
    <source>
        <dbReference type="ARBA" id="ARBA00022723"/>
    </source>
</evidence>
<keyword evidence="7" id="KW-0456">Lyase</keyword>
<accession>A0A1B7TAA9</accession>
<evidence type="ECO:0000313" key="13">
    <source>
        <dbReference type="EMBL" id="OBA25647.1"/>
    </source>
</evidence>
<comment type="caution">
    <text evidence="13">The sequence shown here is derived from an EMBL/GenBank/DDBJ whole genome shotgun (WGS) entry which is preliminary data.</text>
</comment>
<dbReference type="InterPro" id="IPR012001">
    <property type="entry name" value="Thiamin_PyroP_enz_TPP-bd_dom"/>
</dbReference>
<feature type="domain" description="Thiamine pyrophosphate enzyme N-terminal TPP-binding" evidence="12">
    <location>
        <begin position="22"/>
        <end position="129"/>
    </location>
</feature>
<dbReference type="InterPro" id="IPR047214">
    <property type="entry name" value="TPP_PDC_IPDC"/>
</dbReference>
<feature type="binding site" evidence="8">
    <location>
        <position position="524"/>
    </location>
    <ligand>
        <name>Mg(2+)</name>
        <dbReference type="ChEBI" id="CHEBI:18420"/>
    </ligand>
</feature>
<dbReference type="GO" id="GO:0005829">
    <property type="term" value="C:cytosol"/>
    <property type="evidence" value="ECO:0007669"/>
    <property type="project" value="TreeGrafter"/>
</dbReference>
<keyword evidence="6 9" id="KW-0786">Thiamine pyrophosphate</keyword>
<dbReference type="Pfam" id="PF00205">
    <property type="entry name" value="TPP_enzyme_M"/>
    <property type="match status" value="1"/>
</dbReference>
<dbReference type="InterPro" id="IPR011766">
    <property type="entry name" value="TPP_enzyme_TPP-bd"/>
</dbReference>
<dbReference type="PANTHER" id="PTHR43452">
    <property type="entry name" value="PYRUVATE DECARBOXYLASE"/>
    <property type="match status" value="1"/>
</dbReference>
<dbReference type="GO" id="GO:0000287">
    <property type="term" value="F:magnesium ion binding"/>
    <property type="evidence" value="ECO:0007669"/>
    <property type="project" value="InterPro"/>
</dbReference>
<evidence type="ECO:0000256" key="1">
    <source>
        <dbReference type="ARBA" id="ARBA00001964"/>
    </source>
</evidence>
<evidence type="ECO:0000256" key="4">
    <source>
        <dbReference type="ARBA" id="ARBA00022793"/>
    </source>
</evidence>
<dbReference type="CDD" id="cd02005">
    <property type="entry name" value="TPP_PDC_IPDC"/>
    <property type="match status" value="1"/>
</dbReference>
<evidence type="ECO:0000256" key="7">
    <source>
        <dbReference type="ARBA" id="ARBA00023239"/>
    </source>
</evidence>
<keyword evidence="5 8" id="KW-0460">Magnesium</keyword>
<dbReference type="InterPro" id="IPR029035">
    <property type="entry name" value="DHS-like_NAD/FAD-binding_dom"/>
</dbReference>
<gene>
    <name evidence="13" type="ORF">HANVADRAFT_53770</name>
</gene>
<evidence type="ECO:0000256" key="9">
    <source>
        <dbReference type="RuleBase" id="RU362132"/>
    </source>
</evidence>
<comment type="cofactor">
    <cofactor evidence="8">
        <name>Mg(2+)</name>
        <dbReference type="ChEBI" id="CHEBI:18420"/>
    </cofactor>
    <text evidence="8">Binds 1 Mg(2+) per subunit.</text>
</comment>
<dbReference type="PIRSF" id="PIRSF036565">
    <property type="entry name" value="Pyruvt_ip_decrb"/>
    <property type="match status" value="1"/>
</dbReference>
<evidence type="ECO:0000259" key="12">
    <source>
        <dbReference type="Pfam" id="PF02776"/>
    </source>
</evidence>
<dbReference type="Gene3D" id="3.40.50.970">
    <property type="match status" value="2"/>
</dbReference>
<evidence type="ECO:0000256" key="2">
    <source>
        <dbReference type="ARBA" id="ARBA00007812"/>
    </source>
</evidence>
<dbReference type="InterPro" id="IPR029061">
    <property type="entry name" value="THDP-binding"/>
</dbReference>
<dbReference type="Proteomes" id="UP000092321">
    <property type="component" value="Unassembled WGS sequence"/>
</dbReference>
<comment type="cofactor">
    <cofactor evidence="1">
        <name>thiamine diphosphate</name>
        <dbReference type="ChEBI" id="CHEBI:58937"/>
    </cofactor>
</comment>
<dbReference type="InterPro" id="IPR047213">
    <property type="entry name" value="TPP_PYR_PDC_IPDC-like"/>
</dbReference>
<comment type="similarity">
    <text evidence="2 9">Belongs to the TPP enzyme family.</text>
</comment>
<dbReference type="GO" id="GO:0005634">
    <property type="term" value="C:nucleus"/>
    <property type="evidence" value="ECO:0007669"/>
    <property type="project" value="TreeGrafter"/>
</dbReference>
<dbReference type="FunFam" id="3.40.50.970:FF:000024">
    <property type="entry name" value="Pyruvate decarboxylase isozyme"/>
    <property type="match status" value="1"/>
</dbReference>
<dbReference type="GO" id="GO:0000949">
    <property type="term" value="P:aromatic amino acid family catabolic process to alcohol via Ehrlich pathway"/>
    <property type="evidence" value="ECO:0007669"/>
    <property type="project" value="TreeGrafter"/>
</dbReference>
<dbReference type="GO" id="GO:0004737">
    <property type="term" value="F:pyruvate decarboxylase activity"/>
    <property type="evidence" value="ECO:0007669"/>
    <property type="project" value="TreeGrafter"/>
</dbReference>
<feature type="binding site" evidence="8">
    <location>
        <position position="522"/>
    </location>
    <ligand>
        <name>Mg(2+)</name>
        <dbReference type="ChEBI" id="CHEBI:18420"/>
    </ligand>
</feature>
<dbReference type="CDD" id="cd07038">
    <property type="entry name" value="TPP_PYR_PDC_IPDC_like"/>
    <property type="match status" value="1"/>
</dbReference>
<dbReference type="Gene3D" id="3.40.50.1220">
    <property type="entry name" value="TPP-binding domain"/>
    <property type="match status" value="1"/>
</dbReference>
<dbReference type="AlphaFoldDB" id="A0A1B7TAA9"/>
<dbReference type="Pfam" id="PF02776">
    <property type="entry name" value="TPP_enzyme_N"/>
    <property type="match status" value="1"/>
</dbReference>
<evidence type="ECO:0000259" key="10">
    <source>
        <dbReference type="Pfam" id="PF00205"/>
    </source>
</evidence>
<evidence type="ECO:0000259" key="11">
    <source>
        <dbReference type="Pfam" id="PF02775"/>
    </source>
</evidence>
<keyword evidence="14" id="KW-1185">Reference proteome</keyword>
<protein>
    <submittedName>
        <fullName evidence="13">Pyruvate decarboxylase-like protein</fullName>
    </submittedName>
</protein>
<sequence>MTSDLQPETINNTSNFNTTEKMNVGTLLFKRLSKVTKSVFGVPGDFNLKLLENIYKVPELKWVGNNNELNAAYVADGYSRINPHNFACLITTYGVGELSALNGIAGSFTENIGVLHIVGTSASRIKKMTSGLEEKDALFKQIHHLIPGPKSYSKQNHEVYENIVAPFSCVAERLTPEDVINGTIQFKIDNAISTVIKENKPGYLFIPSDISEDIVPCNLSLSLEPKRNEKLSFAEKEVLSTILNKIYEAKNVGLVADYFLKNDRENVENLLEKSKWPVYSTPGSRGLCFDESIENFKGVFCNETSHPNVLESVKNHDLILHLGSNINETSFRYYDPVKSKWLQDANIVFLGKEYAMFGFAKEIIKEIDGVKIFRELFKQIQYKKISEAPLNKTIPKFSNSYDLTSVNKIEDKLFENQLSYELSTNYLQENDIVICEMTSFTFEMENIKLPKNARAIAQGFYASIGYALPACVGVCKALKDYSLESKHRVVLIQGDGSAQMTLQEFSLFLAHDLKPVIFMLNNSGYTIERAIMGETSSYNDLTTNWKWTKIFEAFGDELKEKHESRTINNYTELKEYMQQDIDQEKLQMVELILQKCDYSNGLKTFLGKP</sequence>
<evidence type="ECO:0000256" key="5">
    <source>
        <dbReference type="ARBA" id="ARBA00022842"/>
    </source>
</evidence>
<evidence type="ECO:0000313" key="14">
    <source>
        <dbReference type="Proteomes" id="UP000092321"/>
    </source>
</evidence>
<keyword evidence="4" id="KW-0210">Decarboxylase</keyword>
<feature type="binding site" evidence="8">
    <location>
        <position position="495"/>
    </location>
    <ligand>
        <name>Mg(2+)</name>
        <dbReference type="ChEBI" id="CHEBI:18420"/>
    </ligand>
</feature>
<dbReference type="GO" id="GO:0030976">
    <property type="term" value="F:thiamine pyrophosphate binding"/>
    <property type="evidence" value="ECO:0007669"/>
    <property type="project" value="InterPro"/>
</dbReference>
<organism evidence="13 14">
    <name type="scientific">Hanseniaspora valbyensis NRRL Y-1626</name>
    <dbReference type="NCBI Taxonomy" id="766949"/>
    <lineage>
        <taxon>Eukaryota</taxon>
        <taxon>Fungi</taxon>
        <taxon>Dikarya</taxon>
        <taxon>Ascomycota</taxon>
        <taxon>Saccharomycotina</taxon>
        <taxon>Saccharomycetes</taxon>
        <taxon>Saccharomycodales</taxon>
        <taxon>Saccharomycodaceae</taxon>
        <taxon>Hanseniaspora</taxon>
    </lineage>
</organism>
<evidence type="ECO:0000256" key="8">
    <source>
        <dbReference type="PIRSR" id="PIRSR036565-2"/>
    </source>
</evidence>
<dbReference type="SUPFAM" id="SSF52518">
    <property type="entry name" value="Thiamin diphosphate-binding fold (THDP-binding)"/>
    <property type="match status" value="2"/>
</dbReference>
<dbReference type="OrthoDB" id="308383at2759"/>
<evidence type="ECO:0000256" key="6">
    <source>
        <dbReference type="ARBA" id="ARBA00023052"/>
    </source>
</evidence>